<feature type="chain" id="PRO_5045530995" evidence="2">
    <location>
        <begin position="26"/>
        <end position="199"/>
    </location>
</feature>
<keyword evidence="2" id="KW-0732">Signal</keyword>
<dbReference type="Gene3D" id="3.30.530.20">
    <property type="match status" value="1"/>
</dbReference>
<accession>A0ABU8WJK6</accession>
<dbReference type="RefSeq" id="WP_340342819.1">
    <property type="nucleotide sequence ID" value="NZ_JBBKZT010000005.1"/>
</dbReference>
<dbReference type="EMBL" id="JBBKZT010000005">
    <property type="protein sequence ID" value="MEJ8847695.1"/>
    <property type="molecule type" value="Genomic_DNA"/>
</dbReference>
<feature type="domain" description="Coenzyme Q-binding protein COQ10 START" evidence="3">
    <location>
        <begin position="57"/>
        <end position="183"/>
    </location>
</feature>
<comment type="caution">
    <text evidence="4">The sequence shown here is derived from an EMBL/GenBank/DDBJ whole genome shotgun (WGS) entry which is preliminary data.</text>
</comment>
<organism evidence="4 5">
    <name type="scientific">Variovorax rhizosphaerae</name>
    <dbReference type="NCBI Taxonomy" id="1836200"/>
    <lineage>
        <taxon>Bacteria</taxon>
        <taxon>Pseudomonadati</taxon>
        <taxon>Pseudomonadota</taxon>
        <taxon>Betaproteobacteria</taxon>
        <taxon>Burkholderiales</taxon>
        <taxon>Comamonadaceae</taxon>
        <taxon>Variovorax</taxon>
    </lineage>
</organism>
<dbReference type="Proteomes" id="UP001385892">
    <property type="component" value="Unassembled WGS sequence"/>
</dbReference>
<evidence type="ECO:0000256" key="1">
    <source>
        <dbReference type="ARBA" id="ARBA00008918"/>
    </source>
</evidence>
<gene>
    <name evidence="4" type="ORF">WKW82_13635</name>
</gene>
<name>A0ABU8WJK6_9BURK</name>
<keyword evidence="5" id="KW-1185">Reference proteome</keyword>
<dbReference type="Pfam" id="PF03364">
    <property type="entry name" value="Polyketide_cyc"/>
    <property type="match status" value="1"/>
</dbReference>
<evidence type="ECO:0000313" key="5">
    <source>
        <dbReference type="Proteomes" id="UP001385892"/>
    </source>
</evidence>
<reference evidence="4 5" key="1">
    <citation type="submission" date="2024-03" db="EMBL/GenBank/DDBJ databases">
        <title>Novel species of the genus Variovorax.</title>
        <authorList>
            <person name="Liu Q."/>
            <person name="Xin Y.-H."/>
        </authorList>
    </citation>
    <scope>NUCLEOTIDE SEQUENCE [LARGE SCALE GENOMIC DNA]</scope>
    <source>
        <strain evidence="4 5">KACC 18900</strain>
    </source>
</reference>
<evidence type="ECO:0000259" key="3">
    <source>
        <dbReference type="Pfam" id="PF03364"/>
    </source>
</evidence>
<dbReference type="InterPro" id="IPR005031">
    <property type="entry name" value="COQ10_START"/>
</dbReference>
<evidence type="ECO:0000313" key="4">
    <source>
        <dbReference type="EMBL" id="MEJ8847695.1"/>
    </source>
</evidence>
<proteinExistence type="inferred from homology"/>
<feature type="signal peptide" evidence="2">
    <location>
        <begin position="1"/>
        <end position="25"/>
    </location>
</feature>
<sequence length="199" mass="22171">MPQRRCARMVALAAMVFGTQVAAQAPVQTRPPLPTQISIETTGKGNLIIVDASDEMQVEARTVWDAVTDYDNLAEFIPDMRVSRVVQREGNTLLVEKQGEFRFLLFRQPVDVRMKVIESPQRRVVARAVGGNVRALLGVYAIESLPEGTVRPSYSGRLIPDFPVPPLIGVPVVRRVLAKQVTAPVDEIVRRDRMARSDR</sequence>
<evidence type="ECO:0000256" key="2">
    <source>
        <dbReference type="SAM" id="SignalP"/>
    </source>
</evidence>
<dbReference type="SUPFAM" id="SSF55961">
    <property type="entry name" value="Bet v1-like"/>
    <property type="match status" value="1"/>
</dbReference>
<protein>
    <submittedName>
        <fullName evidence="4">SRPBCC family protein</fullName>
    </submittedName>
</protein>
<comment type="similarity">
    <text evidence="1">Belongs to the ribosome association toxin RatA family.</text>
</comment>
<dbReference type="InterPro" id="IPR023393">
    <property type="entry name" value="START-like_dom_sf"/>
</dbReference>